<reference evidence="1 2" key="1">
    <citation type="journal article" date="2024" name="Commun. Biol.">
        <title>Comparative genomic analysis of thermophilic fungi reveals convergent evolutionary adaptations and gene losses.</title>
        <authorList>
            <person name="Steindorff A.S."/>
            <person name="Aguilar-Pontes M.V."/>
            <person name="Robinson A.J."/>
            <person name="Andreopoulos B."/>
            <person name="LaButti K."/>
            <person name="Kuo A."/>
            <person name="Mondo S."/>
            <person name="Riley R."/>
            <person name="Otillar R."/>
            <person name="Haridas S."/>
            <person name="Lipzen A."/>
            <person name="Grimwood J."/>
            <person name="Schmutz J."/>
            <person name="Clum A."/>
            <person name="Reid I.D."/>
            <person name="Moisan M.C."/>
            <person name="Butler G."/>
            <person name="Nguyen T.T.M."/>
            <person name="Dewar K."/>
            <person name="Conant G."/>
            <person name="Drula E."/>
            <person name="Henrissat B."/>
            <person name="Hansel C."/>
            <person name="Singer S."/>
            <person name="Hutchinson M.I."/>
            <person name="de Vries R.P."/>
            <person name="Natvig D.O."/>
            <person name="Powell A.J."/>
            <person name="Tsang A."/>
            <person name="Grigoriev I.V."/>
        </authorList>
    </citation>
    <scope>NUCLEOTIDE SEQUENCE [LARGE SCALE GENOMIC DNA]</scope>
    <source>
        <strain evidence="1 2">ATCC 24622</strain>
    </source>
</reference>
<proteinExistence type="predicted"/>
<evidence type="ECO:0000313" key="2">
    <source>
        <dbReference type="Proteomes" id="UP001586593"/>
    </source>
</evidence>
<name>A0ABR3WKM7_9PEZI</name>
<comment type="caution">
    <text evidence="1">The sequence shown here is derived from an EMBL/GenBank/DDBJ whole genome shotgun (WGS) entry which is preliminary data.</text>
</comment>
<dbReference type="Proteomes" id="UP001586593">
    <property type="component" value="Unassembled WGS sequence"/>
</dbReference>
<sequence length="211" mass="23011">MDLFETVTILIELRCSIYWADSDVTAASYTRRPLAPLAFAAPIITDAGMTALQHSIDTACLRQLRHATRHLPFGRRLMLDYDVERYFAWGGFGKGYAAGSGAGSKSGGGPVSASNEVACETCKSNGCNGDECQYRMVSWSPSGNLGDHGNSRLLPISCVHERDLQTNLELMEKRGQRDWILVDMAVEIEAPEVAKEAADTECESVCLFPGL</sequence>
<keyword evidence="2" id="KW-1185">Reference proteome</keyword>
<dbReference type="EMBL" id="JAZHXJ010000350">
    <property type="protein sequence ID" value="KAL1864052.1"/>
    <property type="molecule type" value="Genomic_DNA"/>
</dbReference>
<organism evidence="1 2">
    <name type="scientific">Phialemonium thermophilum</name>
    <dbReference type="NCBI Taxonomy" id="223376"/>
    <lineage>
        <taxon>Eukaryota</taxon>
        <taxon>Fungi</taxon>
        <taxon>Dikarya</taxon>
        <taxon>Ascomycota</taxon>
        <taxon>Pezizomycotina</taxon>
        <taxon>Sordariomycetes</taxon>
        <taxon>Sordariomycetidae</taxon>
        <taxon>Cephalothecales</taxon>
        <taxon>Cephalothecaceae</taxon>
        <taxon>Phialemonium</taxon>
    </lineage>
</organism>
<evidence type="ECO:0000313" key="1">
    <source>
        <dbReference type="EMBL" id="KAL1864052.1"/>
    </source>
</evidence>
<protein>
    <submittedName>
        <fullName evidence="1">Uncharacterized protein</fullName>
    </submittedName>
</protein>
<accession>A0ABR3WKM7</accession>
<gene>
    <name evidence="1" type="ORF">VTK73DRAFT_6233</name>
</gene>